<comment type="caution">
    <text evidence="7">The sequence shown here is derived from an EMBL/GenBank/DDBJ whole genome shotgun (WGS) entry which is preliminary data.</text>
</comment>
<dbReference type="RefSeq" id="WP_377360057.1">
    <property type="nucleotide sequence ID" value="NZ_JBHTCM010000016.1"/>
</dbReference>
<protein>
    <submittedName>
        <fullName evidence="7">LPS export ABC transporter permease LptG</fullName>
    </submittedName>
</protein>
<keyword evidence="3 6" id="KW-0812">Transmembrane</keyword>
<dbReference type="NCBIfam" id="TIGR04408">
    <property type="entry name" value="LptG_lptG"/>
    <property type="match status" value="1"/>
</dbReference>
<evidence type="ECO:0000256" key="3">
    <source>
        <dbReference type="ARBA" id="ARBA00022692"/>
    </source>
</evidence>
<gene>
    <name evidence="7" type="primary">lptG</name>
    <name evidence="7" type="ORF">ACFQPS_15150</name>
</gene>
<dbReference type="EMBL" id="JBHTCM010000016">
    <property type="protein sequence ID" value="MFC7334504.1"/>
    <property type="molecule type" value="Genomic_DNA"/>
</dbReference>
<feature type="transmembrane region" description="Helical" evidence="6">
    <location>
        <begin position="103"/>
        <end position="126"/>
    </location>
</feature>
<dbReference type="PANTHER" id="PTHR33529:SF2">
    <property type="entry name" value="LIPOPOLYSACCHARIDE EXPORT SYSTEM PERMEASE PROTEIN LPTG"/>
    <property type="match status" value="1"/>
</dbReference>
<feature type="transmembrane region" description="Helical" evidence="6">
    <location>
        <begin position="310"/>
        <end position="333"/>
    </location>
</feature>
<dbReference type="InterPro" id="IPR005495">
    <property type="entry name" value="LptG/LptF_permease"/>
</dbReference>
<evidence type="ECO:0000313" key="8">
    <source>
        <dbReference type="Proteomes" id="UP001596456"/>
    </source>
</evidence>
<accession>A0ABW2KZN8</accession>
<dbReference type="Proteomes" id="UP001596456">
    <property type="component" value="Unassembled WGS sequence"/>
</dbReference>
<evidence type="ECO:0000256" key="4">
    <source>
        <dbReference type="ARBA" id="ARBA00022989"/>
    </source>
</evidence>
<feature type="transmembrane region" description="Helical" evidence="6">
    <location>
        <begin position="64"/>
        <end position="82"/>
    </location>
</feature>
<dbReference type="Pfam" id="PF03739">
    <property type="entry name" value="LptF_LptG"/>
    <property type="match status" value="1"/>
</dbReference>
<feature type="transmembrane region" description="Helical" evidence="6">
    <location>
        <begin position="280"/>
        <end position="298"/>
    </location>
</feature>
<sequence length="364" mass="39969">MRLSATLSLYIGRQFVLWFLAILGGMLAIVYLLDTVELLRRAANKPDATFQIVLTMGLLKLPEIGQEIVPFVVLFGGMYTFWRLTRTQELVVARASGISVWQFMAPVLTATLLIGMTMVGVLNPVFSAMLGRYEQLENRYLRGLKSSLDVAESGIWLRQVGEPQAYLIHADAIVPGTLELRQVMVLLNESDGQVSGRFDATSATLRDGFWELRDAWFNRPGRVGEFLPAYRLPTELTEQKIQEAFASPDTLSFWELPGFIATLEATGLSSVRHRLHWHSLLAQPVLFCAMILLAAAFAMRQVRRGGALTLIALGIAAALLLFVMQDIVLALGMSGTIPVLLAAWAPAGVSVMLGAAALLHLEDG</sequence>
<name>A0ABW2KZN8_9PROT</name>
<evidence type="ECO:0000256" key="6">
    <source>
        <dbReference type="SAM" id="Phobius"/>
    </source>
</evidence>
<keyword evidence="5 6" id="KW-0472">Membrane</keyword>
<feature type="transmembrane region" description="Helical" evidence="6">
    <location>
        <begin position="339"/>
        <end position="361"/>
    </location>
</feature>
<comment type="subcellular location">
    <subcellularLocation>
        <location evidence="1">Cell membrane</location>
        <topology evidence="1">Multi-pass membrane protein</topology>
    </subcellularLocation>
</comment>
<evidence type="ECO:0000313" key="7">
    <source>
        <dbReference type="EMBL" id="MFC7334504.1"/>
    </source>
</evidence>
<evidence type="ECO:0000256" key="1">
    <source>
        <dbReference type="ARBA" id="ARBA00004651"/>
    </source>
</evidence>
<evidence type="ECO:0000256" key="5">
    <source>
        <dbReference type="ARBA" id="ARBA00023136"/>
    </source>
</evidence>
<organism evidence="7 8">
    <name type="scientific">Rhodocista pekingensis</name>
    <dbReference type="NCBI Taxonomy" id="201185"/>
    <lineage>
        <taxon>Bacteria</taxon>
        <taxon>Pseudomonadati</taxon>
        <taxon>Pseudomonadota</taxon>
        <taxon>Alphaproteobacteria</taxon>
        <taxon>Rhodospirillales</taxon>
        <taxon>Azospirillaceae</taxon>
        <taxon>Rhodocista</taxon>
    </lineage>
</organism>
<evidence type="ECO:0000256" key="2">
    <source>
        <dbReference type="ARBA" id="ARBA00022475"/>
    </source>
</evidence>
<feature type="transmembrane region" description="Helical" evidence="6">
    <location>
        <begin position="15"/>
        <end position="33"/>
    </location>
</feature>
<reference evidence="8" key="1">
    <citation type="journal article" date="2019" name="Int. J. Syst. Evol. Microbiol.">
        <title>The Global Catalogue of Microorganisms (GCM) 10K type strain sequencing project: providing services to taxonomists for standard genome sequencing and annotation.</title>
        <authorList>
            <consortium name="The Broad Institute Genomics Platform"/>
            <consortium name="The Broad Institute Genome Sequencing Center for Infectious Disease"/>
            <person name="Wu L."/>
            <person name="Ma J."/>
        </authorList>
    </citation>
    <scope>NUCLEOTIDE SEQUENCE [LARGE SCALE GENOMIC DNA]</scope>
    <source>
        <strain evidence="8">CGMCC 1.16275</strain>
    </source>
</reference>
<keyword evidence="2" id="KW-1003">Cell membrane</keyword>
<keyword evidence="4 6" id="KW-1133">Transmembrane helix</keyword>
<keyword evidence="8" id="KW-1185">Reference proteome</keyword>
<dbReference type="PANTHER" id="PTHR33529">
    <property type="entry name" value="SLR0882 PROTEIN-RELATED"/>
    <property type="match status" value="1"/>
</dbReference>
<proteinExistence type="predicted"/>
<dbReference type="InterPro" id="IPR030923">
    <property type="entry name" value="LptG"/>
</dbReference>